<evidence type="ECO:0000313" key="2">
    <source>
        <dbReference type="EMBL" id="SPD69218.1"/>
    </source>
</evidence>
<geneLocation type="plasmid" evidence="3">
    <name>cbm2636p</name>
</geneLocation>
<dbReference type="EMBL" id="OFSP01000074">
    <property type="protein sequence ID" value="SOY77291.1"/>
    <property type="molecule type" value="Genomic_DNA"/>
</dbReference>
<organism evidence="1">
    <name type="scientific">Cupriavidus taiwanensis</name>
    <dbReference type="NCBI Taxonomy" id="164546"/>
    <lineage>
        <taxon>Bacteria</taxon>
        <taxon>Pseudomonadati</taxon>
        <taxon>Pseudomonadota</taxon>
        <taxon>Betaproteobacteria</taxon>
        <taxon>Burkholderiales</taxon>
        <taxon>Burkholderiaceae</taxon>
        <taxon>Cupriavidus</taxon>
    </lineage>
</organism>
<accession>A0A375CPV7</accession>
<dbReference type="Proteomes" id="UP000254259">
    <property type="component" value="Plasmid CBM2636p"/>
</dbReference>
<sequence>MAGSQCGAERGVLSGRIAASIPRGLLVIADSPYLGAPACQISLMASRHVIAIRNFRASVLRHGCRPRTILRQAL</sequence>
<name>A0A375CPV7_9BURK</name>
<reference evidence="1 3" key="1">
    <citation type="submission" date="2018-01" db="EMBL/GenBank/DDBJ databases">
        <authorList>
            <person name="Clerissi C."/>
        </authorList>
    </citation>
    <scope>NUCLEOTIDE SEQUENCE</scope>
    <source>
        <strain evidence="1">Cupriavidus taiwanensis STM 3521</strain>
        <strain evidence="2">Cupriavidus taiwanensis SWF 66322</strain>
        <plasmid evidence="3">cbm2636p</plasmid>
        <plasmid evidence="2">CBM2636p</plasmid>
    </source>
</reference>
<keyword evidence="2" id="KW-0614">Plasmid</keyword>
<dbReference type="EMBL" id="LT984815">
    <property type="protein sequence ID" value="SPD69218.1"/>
    <property type="molecule type" value="Genomic_DNA"/>
</dbReference>
<evidence type="ECO:0000313" key="3">
    <source>
        <dbReference type="Proteomes" id="UP000254259"/>
    </source>
</evidence>
<dbReference type="Proteomes" id="UP000256297">
    <property type="component" value="Plasmid CBM2589_p"/>
</dbReference>
<evidence type="ECO:0000313" key="1">
    <source>
        <dbReference type="EMBL" id="SOY77291.1"/>
    </source>
</evidence>
<geneLocation type="plasmid" evidence="2">
    <name>CBM2636p</name>
</geneLocation>
<dbReference type="AlphaFoldDB" id="A0A375CPV7"/>
<protein>
    <submittedName>
        <fullName evidence="1">Uncharacterized protein</fullName>
    </submittedName>
</protein>
<gene>
    <name evidence="1" type="ORF">CBM2589_P60042</name>
    <name evidence="2" type="ORF">CBM2636_P10129</name>
</gene>
<proteinExistence type="predicted"/>